<dbReference type="AlphaFoldDB" id="A0AB39BQY1"/>
<name>A0AB39BQY1_9BACI</name>
<dbReference type="SUPFAM" id="SSF52980">
    <property type="entry name" value="Restriction endonuclease-like"/>
    <property type="match status" value="1"/>
</dbReference>
<dbReference type="PANTHER" id="PTHR30015:SF6">
    <property type="entry name" value="SLL1429 PROTEIN"/>
    <property type="match status" value="1"/>
</dbReference>
<dbReference type="Pfam" id="PF04471">
    <property type="entry name" value="Mrr_cat"/>
    <property type="match status" value="1"/>
</dbReference>
<protein>
    <submittedName>
        <fullName evidence="3">Restriction endonuclease</fullName>
    </submittedName>
</protein>
<dbReference type="InterPro" id="IPR011856">
    <property type="entry name" value="tRNA_endonuc-like_dom_sf"/>
</dbReference>
<keyword evidence="3" id="KW-0540">Nuclease</keyword>
<keyword evidence="3" id="KW-0255">Endonuclease</keyword>
<evidence type="ECO:0000313" key="3">
    <source>
        <dbReference type="EMBL" id="XDI35948.1"/>
    </source>
</evidence>
<organism evidence="3">
    <name type="scientific">Alkalihalophilus sp. As8PL</name>
    <dbReference type="NCBI Taxonomy" id="3237103"/>
    <lineage>
        <taxon>Bacteria</taxon>
        <taxon>Bacillati</taxon>
        <taxon>Bacillota</taxon>
        <taxon>Bacilli</taxon>
        <taxon>Bacillales</taxon>
        <taxon>Bacillaceae</taxon>
        <taxon>Alkalihalophilus</taxon>
    </lineage>
</organism>
<dbReference type="EMBL" id="CP162551">
    <property type="protein sequence ID" value="XDI35948.1"/>
    <property type="molecule type" value="Genomic_DNA"/>
</dbReference>
<sequence length="208" mass="24244">MVDSFSFSSPIVWIGILIIIIGLLGWIRWKLWRRRRFDLAKVTLRDIDKMDGHEFEDYLYVLISALDYDHVYQTKKSRDYGADLVFEDQEGIRTVVQAKRYRDKMGLSAVQEVYTAKTYYSADRALIITTAERISEPCMKLASATGVQIVDRLDLEDVIKAFKKGHFEEAWELLEEPPEPVKYTPMDSLEKPPARRGMIQAGEYFYKN</sequence>
<keyword evidence="3" id="KW-0378">Hydrolase</keyword>
<keyword evidence="1" id="KW-0812">Transmembrane</keyword>
<feature type="domain" description="Restriction endonuclease type IV Mrr" evidence="2">
    <location>
        <begin position="47"/>
        <end position="158"/>
    </location>
</feature>
<dbReference type="InterPro" id="IPR052906">
    <property type="entry name" value="Type_IV_Methyl-Rstrct_Enzyme"/>
</dbReference>
<feature type="transmembrane region" description="Helical" evidence="1">
    <location>
        <begin position="6"/>
        <end position="27"/>
    </location>
</feature>
<dbReference type="RefSeq" id="WP_368503460.1">
    <property type="nucleotide sequence ID" value="NZ_CP162551.1"/>
</dbReference>
<dbReference type="GO" id="GO:0009307">
    <property type="term" value="P:DNA restriction-modification system"/>
    <property type="evidence" value="ECO:0007669"/>
    <property type="project" value="InterPro"/>
</dbReference>
<keyword evidence="1" id="KW-0472">Membrane</keyword>
<gene>
    <name evidence="3" type="ORF">AB3N04_14725</name>
</gene>
<proteinExistence type="predicted"/>
<evidence type="ECO:0000256" key="1">
    <source>
        <dbReference type="SAM" id="Phobius"/>
    </source>
</evidence>
<dbReference type="PANTHER" id="PTHR30015">
    <property type="entry name" value="MRR RESTRICTION SYSTEM PROTEIN"/>
    <property type="match status" value="1"/>
</dbReference>
<evidence type="ECO:0000259" key="2">
    <source>
        <dbReference type="Pfam" id="PF04471"/>
    </source>
</evidence>
<dbReference type="InterPro" id="IPR007560">
    <property type="entry name" value="Restrct_endonuc_IV_Mrr"/>
</dbReference>
<accession>A0AB39BQY1</accession>
<dbReference type="GO" id="GO:0003677">
    <property type="term" value="F:DNA binding"/>
    <property type="evidence" value="ECO:0007669"/>
    <property type="project" value="InterPro"/>
</dbReference>
<dbReference type="InterPro" id="IPR011335">
    <property type="entry name" value="Restrct_endonuc-II-like"/>
</dbReference>
<dbReference type="Gene3D" id="3.40.1350.10">
    <property type="match status" value="1"/>
</dbReference>
<keyword evidence="1" id="KW-1133">Transmembrane helix</keyword>
<reference evidence="3" key="1">
    <citation type="submission" date="2024-07" db="EMBL/GenBank/DDBJ databases">
        <title>Identification and characteristics of an arsenic-resistant bacterial isolate, which belongs to a novel species.</title>
        <authorList>
            <person name="Juszczyk A."/>
            <person name="Kowalczyk A."/>
            <person name="Was K."/>
            <person name="Kosowicz W."/>
            <person name="Budzyn A."/>
            <person name="Latowski D."/>
        </authorList>
    </citation>
    <scope>NUCLEOTIDE SEQUENCE</scope>
    <source>
        <strain evidence="3">As8PL</strain>
    </source>
</reference>
<dbReference type="GO" id="GO:0015666">
    <property type="term" value="F:restriction endodeoxyribonuclease activity"/>
    <property type="evidence" value="ECO:0007669"/>
    <property type="project" value="TreeGrafter"/>
</dbReference>